<dbReference type="EMBL" id="BOQP01000030">
    <property type="protein sequence ID" value="GIM77331.1"/>
    <property type="molecule type" value="Genomic_DNA"/>
</dbReference>
<evidence type="ECO:0000259" key="5">
    <source>
        <dbReference type="PROSITE" id="PS50977"/>
    </source>
</evidence>
<dbReference type="InterPro" id="IPR001647">
    <property type="entry name" value="HTH_TetR"/>
</dbReference>
<dbReference type="Proteomes" id="UP000680865">
    <property type="component" value="Unassembled WGS sequence"/>
</dbReference>
<gene>
    <name evidence="6" type="ORF">Aco04nite_54810</name>
</gene>
<dbReference type="InterPro" id="IPR009057">
    <property type="entry name" value="Homeodomain-like_sf"/>
</dbReference>
<keyword evidence="2 4" id="KW-0238">DNA-binding</keyword>
<protein>
    <recommendedName>
        <fullName evidence="5">HTH tetR-type domain-containing protein</fullName>
    </recommendedName>
</protein>
<dbReference type="PROSITE" id="PS50977">
    <property type="entry name" value="HTH_TETR_2"/>
    <property type="match status" value="1"/>
</dbReference>
<dbReference type="GO" id="GO:0003700">
    <property type="term" value="F:DNA-binding transcription factor activity"/>
    <property type="evidence" value="ECO:0007669"/>
    <property type="project" value="TreeGrafter"/>
</dbReference>
<accession>A0A919STM6</accession>
<dbReference type="GO" id="GO:0000976">
    <property type="term" value="F:transcription cis-regulatory region binding"/>
    <property type="evidence" value="ECO:0007669"/>
    <property type="project" value="TreeGrafter"/>
</dbReference>
<dbReference type="PRINTS" id="PR00455">
    <property type="entry name" value="HTHTETR"/>
</dbReference>
<name>A0A919STM6_9ACTN</name>
<evidence type="ECO:0000256" key="4">
    <source>
        <dbReference type="PROSITE-ProRule" id="PRU00335"/>
    </source>
</evidence>
<organism evidence="6 7">
    <name type="scientific">Winogradskya consettensis</name>
    <dbReference type="NCBI Taxonomy" id="113560"/>
    <lineage>
        <taxon>Bacteria</taxon>
        <taxon>Bacillati</taxon>
        <taxon>Actinomycetota</taxon>
        <taxon>Actinomycetes</taxon>
        <taxon>Micromonosporales</taxon>
        <taxon>Micromonosporaceae</taxon>
        <taxon>Winogradskya</taxon>
    </lineage>
</organism>
<evidence type="ECO:0000256" key="1">
    <source>
        <dbReference type="ARBA" id="ARBA00023015"/>
    </source>
</evidence>
<dbReference type="SUPFAM" id="SSF46689">
    <property type="entry name" value="Homeodomain-like"/>
    <property type="match status" value="1"/>
</dbReference>
<feature type="domain" description="HTH tetR-type" evidence="5">
    <location>
        <begin position="4"/>
        <end position="64"/>
    </location>
</feature>
<dbReference type="PANTHER" id="PTHR30055">
    <property type="entry name" value="HTH-TYPE TRANSCRIPTIONAL REGULATOR RUTR"/>
    <property type="match status" value="1"/>
</dbReference>
<dbReference type="InterPro" id="IPR050109">
    <property type="entry name" value="HTH-type_TetR-like_transc_reg"/>
</dbReference>
<feature type="DNA-binding region" description="H-T-H motif" evidence="4">
    <location>
        <begin position="27"/>
        <end position="46"/>
    </location>
</feature>
<keyword evidence="3" id="KW-0804">Transcription</keyword>
<evidence type="ECO:0000313" key="7">
    <source>
        <dbReference type="Proteomes" id="UP000680865"/>
    </source>
</evidence>
<proteinExistence type="predicted"/>
<dbReference type="Pfam" id="PF00440">
    <property type="entry name" value="TetR_N"/>
    <property type="match status" value="1"/>
</dbReference>
<dbReference type="Gene3D" id="1.10.357.10">
    <property type="entry name" value="Tetracycline Repressor, domain 2"/>
    <property type="match status" value="1"/>
</dbReference>
<reference evidence="6" key="1">
    <citation type="submission" date="2021-03" db="EMBL/GenBank/DDBJ databases">
        <title>Whole genome shotgun sequence of Actinoplanes consettensis NBRC 14913.</title>
        <authorList>
            <person name="Komaki H."/>
            <person name="Tamura T."/>
        </authorList>
    </citation>
    <scope>NUCLEOTIDE SEQUENCE</scope>
    <source>
        <strain evidence="6">NBRC 14913</strain>
    </source>
</reference>
<keyword evidence="1" id="KW-0805">Transcription regulation</keyword>
<evidence type="ECO:0000313" key="6">
    <source>
        <dbReference type="EMBL" id="GIM77331.1"/>
    </source>
</evidence>
<dbReference type="AlphaFoldDB" id="A0A919STM6"/>
<dbReference type="RefSeq" id="WP_213000093.1">
    <property type="nucleotide sequence ID" value="NZ_BAAATW010000016.1"/>
</dbReference>
<dbReference type="PANTHER" id="PTHR30055:SF234">
    <property type="entry name" value="HTH-TYPE TRANSCRIPTIONAL REGULATOR BETI"/>
    <property type="match status" value="1"/>
</dbReference>
<evidence type="ECO:0000256" key="3">
    <source>
        <dbReference type="ARBA" id="ARBA00023163"/>
    </source>
</evidence>
<evidence type="ECO:0000256" key="2">
    <source>
        <dbReference type="ARBA" id="ARBA00023125"/>
    </source>
</evidence>
<comment type="caution">
    <text evidence="6">The sequence shown here is derived from an EMBL/GenBank/DDBJ whole genome shotgun (WGS) entry which is preliminary data.</text>
</comment>
<sequence>MVRVNTRDEILRVAAEQFTHSGYKGTSLQEIAAAVGCSKATLLYHFASKDAILHALVAPAALALAGLVAHLETVDDAVVQAAAIDGYVDLVLRFRHEVALIYDVIPQFLQEPAFDTVRPLTDQLCAAFAGRTDDPGNGIAAEVLLGGIAGVVIDDDRDAAELRPALIGVARRALLPAV</sequence>
<keyword evidence="7" id="KW-1185">Reference proteome</keyword>